<evidence type="ECO:0000313" key="1">
    <source>
        <dbReference type="EMBL" id="KAJ8126824.1"/>
    </source>
</evidence>
<dbReference type="Proteomes" id="UP001153332">
    <property type="component" value="Unassembled WGS sequence"/>
</dbReference>
<reference evidence="1" key="1">
    <citation type="submission" date="2022-12" db="EMBL/GenBank/DDBJ databases">
        <title>Genome Sequence of Lasiodiplodia mahajangana.</title>
        <authorList>
            <person name="Buettner E."/>
        </authorList>
    </citation>
    <scope>NUCLEOTIDE SEQUENCE</scope>
    <source>
        <strain evidence="1">VT137</strain>
    </source>
</reference>
<comment type="caution">
    <text evidence="1">The sequence shown here is derived from an EMBL/GenBank/DDBJ whole genome shotgun (WGS) entry which is preliminary data.</text>
</comment>
<evidence type="ECO:0000313" key="2">
    <source>
        <dbReference type="Proteomes" id="UP001153332"/>
    </source>
</evidence>
<organism evidence="1 2">
    <name type="scientific">Lasiodiplodia mahajangana</name>
    <dbReference type="NCBI Taxonomy" id="1108764"/>
    <lineage>
        <taxon>Eukaryota</taxon>
        <taxon>Fungi</taxon>
        <taxon>Dikarya</taxon>
        <taxon>Ascomycota</taxon>
        <taxon>Pezizomycotina</taxon>
        <taxon>Dothideomycetes</taxon>
        <taxon>Dothideomycetes incertae sedis</taxon>
        <taxon>Botryosphaeriales</taxon>
        <taxon>Botryosphaeriaceae</taxon>
        <taxon>Lasiodiplodia</taxon>
    </lineage>
</organism>
<name>A0ACC2JHH2_9PEZI</name>
<accession>A0ACC2JHH2</accession>
<gene>
    <name evidence="1" type="ORF">O1611_g6814</name>
</gene>
<proteinExistence type="predicted"/>
<dbReference type="EMBL" id="JAPUUL010001681">
    <property type="protein sequence ID" value="KAJ8126824.1"/>
    <property type="molecule type" value="Genomic_DNA"/>
</dbReference>
<protein>
    <submittedName>
        <fullName evidence="1">Uncharacterized protein</fullName>
    </submittedName>
</protein>
<keyword evidence="2" id="KW-1185">Reference proteome</keyword>
<sequence length="858" mass="94829">MSDKEPKAFTWRVSSIPKGVTKNELLEFFIPEDRARATICSLYPSAEDDDQLTATVLFRPHPDRPDIGPKTAYGSPELEIDKDFEGFTTLHSPADETTIVADIIAVTGLAGHAFGSWASSDKVMWLRDYVPDFAPKARVLTYGYDSRITGPDTSISKLSDLSQTFVQMLIDMRDKDTREQRPIIFIGHSLGCMIIKKVLHTSCIFIFSPVFNLTIDLGNDKYIDVSQNVRNCYSYEDPANRVLTKSLPSDSSRLPVRAIIFLAAPHRGMDIKALQNVVRNTPPEHLVAELAPESETLKLLNEGFSTFAQDITILSCYENRLTKMMVFDESTKKWSRSGEPVMVLPQSSASQFLPKEKILSANADHSSIAKLRKNRDIYSSVKATIVQALVPTAAISREEHLGSVLPTPVTQGGRPSYVSGPHGHQSHPQEGDGYGHPTPHESDQYDPNMAGRKSVPPPMYAPYPGDPRIPFFAHSAAPTPYPPSSFQGPGQNHYVTGAGIGLDHGDPYASHPGFTPHNLPLPRPQLQRGPTSSSTSSGGRVSPMPIRLEGNYNLANMATNGGFARPTPQHNMPQRIPYGAGFPHTESTQQLHNAKMMQAFARMDLEPPHLNQFPAQSQEPELSHSPPREPSNVICDGCDTSIMGPFHHCKECPKWNFCPECFQLRLKIHPNHEFKTVLPGEAADDHLSSNSSESDETAEIGRAECSKCGMDIVSPDFFYMCSACSDDRVCQACQGDSASCLLHTTNLAQKRQFIFYGKEMDTDTWISPKPTAEDSAIVKALKERDMDLLDRFLRDQNRKRTLLSSSDADGRSLLHIVAHLDLDIEAKFLIMHGADLEAKDSDSCTPLGQALLSKNNEC</sequence>